<proteinExistence type="predicted"/>
<evidence type="ECO:0000313" key="5">
    <source>
        <dbReference type="EMBL" id="ATB40301.1"/>
    </source>
</evidence>
<accession>A0A250JA58</accession>
<feature type="domain" description="TRNA-binding" evidence="4">
    <location>
        <begin position="17"/>
        <end position="124"/>
    </location>
</feature>
<keyword evidence="2 3" id="KW-0694">RNA-binding</keyword>
<evidence type="ECO:0000256" key="1">
    <source>
        <dbReference type="ARBA" id="ARBA00022555"/>
    </source>
</evidence>
<dbReference type="Proteomes" id="UP000217257">
    <property type="component" value="Chromosome"/>
</dbReference>
<evidence type="ECO:0000313" key="6">
    <source>
        <dbReference type="Proteomes" id="UP000217257"/>
    </source>
</evidence>
<dbReference type="SUPFAM" id="SSF50249">
    <property type="entry name" value="Nucleic acid-binding proteins"/>
    <property type="match status" value="1"/>
</dbReference>
<protein>
    <recommendedName>
        <fullName evidence="4">tRNA-binding domain-containing protein</fullName>
    </recommendedName>
</protein>
<reference evidence="5 6" key="1">
    <citation type="submission" date="2017-06" db="EMBL/GenBank/DDBJ databases">
        <title>Sequencing and comparative analysis of myxobacterial genomes.</title>
        <authorList>
            <person name="Rupp O."/>
            <person name="Goesmann A."/>
            <person name="Sogaard-Andersen L."/>
        </authorList>
    </citation>
    <scope>NUCLEOTIDE SEQUENCE [LARGE SCALE GENOMIC DNA]</scope>
    <source>
        <strain evidence="5 6">DSM 52655</strain>
    </source>
</reference>
<gene>
    <name evidence="5" type="ORF">CYFUS_005750</name>
</gene>
<evidence type="ECO:0000256" key="2">
    <source>
        <dbReference type="ARBA" id="ARBA00022884"/>
    </source>
</evidence>
<dbReference type="InterPro" id="IPR012340">
    <property type="entry name" value="NA-bd_OB-fold"/>
</dbReference>
<dbReference type="KEGG" id="cfus:CYFUS_005750"/>
<dbReference type="GO" id="GO:0000049">
    <property type="term" value="F:tRNA binding"/>
    <property type="evidence" value="ECO:0007669"/>
    <property type="project" value="UniProtKB-UniRule"/>
</dbReference>
<dbReference type="EMBL" id="CP022098">
    <property type="protein sequence ID" value="ATB40301.1"/>
    <property type="molecule type" value="Genomic_DNA"/>
</dbReference>
<keyword evidence="1 3" id="KW-0820">tRNA-binding</keyword>
<sequence>MSVEKQAPLKPLITFGKFANVDMRVAQVLSAPMAEGTRNPCRVIELDVGHLGKLRSIGQFALVPEDQLVGRKVIICCNLGTRAMGPYTSEALVLGVPHPNSPEGQDQATPLYVDGSTRCGDGVF</sequence>
<dbReference type="InterPro" id="IPR002547">
    <property type="entry name" value="tRNA-bd_dom"/>
</dbReference>
<name>A0A250JA58_9BACT</name>
<dbReference type="Gene3D" id="2.40.50.140">
    <property type="entry name" value="Nucleic acid-binding proteins"/>
    <property type="match status" value="1"/>
</dbReference>
<dbReference type="RefSeq" id="WP_198316151.1">
    <property type="nucleotide sequence ID" value="NZ_CP022098.1"/>
</dbReference>
<organism evidence="5 6">
    <name type="scientific">Cystobacter fuscus</name>
    <dbReference type="NCBI Taxonomy" id="43"/>
    <lineage>
        <taxon>Bacteria</taxon>
        <taxon>Pseudomonadati</taxon>
        <taxon>Myxococcota</taxon>
        <taxon>Myxococcia</taxon>
        <taxon>Myxococcales</taxon>
        <taxon>Cystobacterineae</taxon>
        <taxon>Archangiaceae</taxon>
        <taxon>Cystobacter</taxon>
    </lineage>
</organism>
<evidence type="ECO:0000259" key="4">
    <source>
        <dbReference type="PROSITE" id="PS50886"/>
    </source>
</evidence>
<evidence type="ECO:0000256" key="3">
    <source>
        <dbReference type="PROSITE-ProRule" id="PRU00209"/>
    </source>
</evidence>
<dbReference type="AlphaFoldDB" id="A0A250JA58"/>
<dbReference type="PROSITE" id="PS50886">
    <property type="entry name" value="TRBD"/>
    <property type="match status" value="1"/>
</dbReference>